<dbReference type="EMBL" id="JAAGME010001675">
    <property type="protein sequence ID" value="NEB73093.1"/>
    <property type="molecule type" value="Genomic_DNA"/>
</dbReference>
<evidence type="ECO:0000313" key="2">
    <source>
        <dbReference type="Proteomes" id="UP000471648"/>
    </source>
</evidence>
<proteinExistence type="predicted"/>
<gene>
    <name evidence="1" type="ORF">G3I39_39390</name>
</gene>
<dbReference type="AlphaFoldDB" id="A0A6N9VK51"/>
<dbReference type="Proteomes" id="UP000471648">
    <property type="component" value="Unassembled WGS sequence"/>
</dbReference>
<dbReference type="GO" id="GO:0004372">
    <property type="term" value="F:glycine hydroxymethyltransferase activity"/>
    <property type="evidence" value="ECO:0007669"/>
    <property type="project" value="UniProtKB-EC"/>
</dbReference>
<dbReference type="Gene3D" id="3.90.1150.10">
    <property type="entry name" value="Aspartate Aminotransferase, domain 1"/>
    <property type="match status" value="1"/>
</dbReference>
<dbReference type="SUPFAM" id="SSF53383">
    <property type="entry name" value="PLP-dependent transferases"/>
    <property type="match status" value="1"/>
</dbReference>
<dbReference type="InterPro" id="IPR015424">
    <property type="entry name" value="PyrdxlP-dep_Trfase"/>
</dbReference>
<organism evidence="1 2">
    <name type="scientific">Streptomyces microflavus</name>
    <name type="common">Streptomyces lipmanii</name>
    <dbReference type="NCBI Taxonomy" id="1919"/>
    <lineage>
        <taxon>Bacteria</taxon>
        <taxon>Bacillati</taxon>
        <taxon>Actinomycetota</taxon>
        <taxon>Actinomycetes</taxon>
        <taxon>Kitasatosporales</taxon>
        <taxon>Streptomycetaceae</taxon>
        <taxon>Streptomyces</taxon>
    </lineage>
</organism>
<protein>
    <submittedName>
        <fullName evidence="1">Serine hydroxymethyltransferase</fullName>
        <ecNumber evidence="1">2.1.2.1</ecNumber>
    </submittedName>
</protein>
<dbReference type="GO" id="GO:0008168">
    <property type="term" value="F:methyltransferase activity"/>
    <property type="evidence" value="ECO:0007669"/>
    <property type="project" value="UniProtKB-KW"/>
</dbReference>
<dbReference type="GO" id="GO:0032259">
    <property type="term" value="P:methylation"/>
    <property type="evidence" value="ECO:0007669"/>
    <property type="project" value="UniProtKB-KW"/>
</dbReference>
<feature type="non-terminal residue" evidence="1">
    <location>
        <position position="44"/>
    </location>
</feature>
<dbReference type="InterPro" id="IPR015422">
    <property type="entry name" value="PyrdxlP-dep_Trfase_small"/>
</dbReference>
<evidence type="ECO:0000313" key="1">
    <source>
        <dbReference type="EMBL" id="NEB73093.1"/>
    </source>
</evidence>
<keyword evidence="1" id="KW-0489">Methyltransferase</keyword>
<name>A0A6N9VK51_STRMI</name>
<accession>A0A6N9VK51</accession>
<comment type="caution">
    <text evidence="1">The sequence shown here is derived from an EMBL/GenBank/DDBJ whole genome shotgun (WGS) entry which is preliminary data.</text>
</comment>
<dbReference type="EC" id="2.1.2.1" evidence="1"/>
<sequence length="44" mass="4723">MSSKSLLNAPLHELDPDVAAAVDAELLRQQSTLEMIASENFAPV</sequence>
<reference evidence="1 2" key="1">
    <citation type="submission" date="2020-01" db="EMBL/GenBank/DDBJ databases">
        <title>Insect and environment-associated Actinomycetes.</title>
        <authorList>
            <person name="Currrie C."/>
            <person name="Chevrette M."/>
            <person name="Carlson C."/>
            <person name="Stubbendieck R."/>
            <person name="Wendt-Pienkowski E."/>
        </authorList>
    </citation>
    <scope>NUCLEOTIDE SEQUENCE [LARGE SCALE GENOMIC DNA]</scope>
    <source>
        <strain evidence="1 2">SID14438</strain>
    </source>
</reference>
<keyword evidence="1" id="KW-0808">Transferase</keyword>